<feature type="transmembrane region" description="Helical" evidence="12">
    <location>
        <begin position="200"/>
        <end position="226"/>
    </location>
</feature>
<feature type="compositionally biased region" description="Basic and acidic residues" evidence="11">
    <location>
        <begin position="641"/>
        <end position="655"/>
    </location>
</feature>
<feature type="region of interest" description="Disordered" evidence="11">
    <location>
        <begin position="503"/>
        <end position="546"/>
    </location>
</feature>
<comment type="caution">
    <text evidence="15">The sequence shown here is derived from an EMBL/GenBank/DDBJ whole genome shotgun (WGS) entry which is preliminary data.</text>
</comment>
<evidence type="ECO:0000256" key="3">
    <source>
        <dbReference type="ARBA" id="ARBA00022448"/>
    </source>
</evidence>
<keyword evidence="4" id="KW-0050">Antiport</keyword>
<name>A0A0J9X768_GEOCN</name>
<dbReference type="STRING" id="1173061.A0A0J9X768"/>
<dbReference type="FunFam" id="1.20.1530.20:FF:000015">
    <property type="entry name" value="Na(+)/H(+) antiporter 2"/>
    <property type="match status" value="1"/>
</dbReference>
<dbReference type="PANTHER" id="PTHR31382">
    <property type="entry name" value="NA(+)/H(+) ANTIPORTER"/>
    <property type="match status" value="1"/>
</dbReference>
<feature type="region of interest" description="Disordered" evidence="11">
    <location>
        <begin position="637"/>
        <end position="663"/>
    </location>
</feature>
<accession>A0A0J9X768</accession>
<keyword evidence="6 12" id="KW-1133">Transmembrane helix</keyword>
<feature type="compositionally biased region" description="Acidic residues" evidence="11">
    <location>
        <begin position="853"/>
        <end position="874"/>
    </location>
</feature>
<dbReference type="GO" id="GO:0030007">
    <property type="term" value="P:intracellular potassium ion homeostasis"/>
    <property type="evidence" value="ECO:0007669"/>
    <property type="project" value="TreeGrafter"/>
</dbReference>
<evidence type="ECO:0000256" key="4">
    <source>
        <dbReference type="ARBA" id="ARBA00022449"/>
    </source>
</evidence>
<evidence type="ECO:0000256" key="11">
    <source>
        <dbReference type="SAM" id="MobiDB-lite"/>
    </source>
</evidence>
<feature type="compositionally biased region" description="Polar residues" evidence="11">
    <location>
        <begin position="782"/>
        <end position="791"/>
    </location>
</feature>
<dbReference type="InterPro" id="IPR004712">
    <property type="entry name" value="Na+/H+_antiporter_fungi"/>
</dbReference>
<feature type="transmembrane region" description="Helical" evidence="12">
    <location>
        <begin position="404"/>
        <end position="436"/>
    </location>
</feature>
<proteinExistence type="inferred from homology"/>
<evidence type="ECO:0000256" key="12">
    <source>
        <dbReference type="SAM" id="Phobius"/>
    </source>
</evidence>
<evidence type="ECO:0000259" key="13">
    <source>
        <dbReference type="Pfam" id="PF00999"/>
    </source>
</evidence>
<gene>
    <name evidence="15" type="ORF">BN980_GECA04s03007g</name>
</gene>
<feature type="transmembrane region" description="Helical" evidence="12">
    <location>
        <begin position="102"/>
        <end position="122"/>
    </location>
</feature>
<keyword evidence="5 12" id="KW-0812">Transmembrane</keyword>
<feature type="transmembrane region" description="Helical" evidence="12">
    <location>
        <begin position="323"/>
        <end position="341"/>
    </location>
</feature>
<evidence type="ECO:0000256" key="8">
    <source>
        <dbReference type="ARBA" id="ARBA00023065"/>
    </source>
</evidence>
<evidence type="ECO:0000256" key="6">
    <source>
        <dbReference type="ARBA" id="ARBA00022989"/>
    </source>
</evidence>
<dbReference type="GO" id="GO:0015385">
    <property type="term" value="F:sodium:proton antiporter activity"/>
    <property type="evidence" value="ECO:0007669"/>
    <property type="project" value="InterPro"/>
</dbReference>
<evidence type="ECO:0000256" key="1">
    <source>
        <dbReference type="ARBA" id="ARBA00004141"/>
    </source>
</evidence>
<reference evidence="15" key="1">
    <citation type="submission" date="2014-03" db="EMBL/GenBank/DDBJ databases">
        <authorList>
            <person name="Casaregola S."/>
        </authorList>
    </citation>
    <scope>NUCLEOTIDE SEQUENCE [LARGE SCALE GENOMIC DNA]</scope>
    <source>
        <strain evidence="15">CLIB 918</strain>
    </source>
</reference>
<feature type="transmembrane region" description="Helical" evidence="12">
    <location>
        <begin position="12"/>
        <end position="32"/>
    </location>
</feature>
<feature type="transmembrane region" description="Helical" evidence="12">
    <location>
        <begin position="269"/>
        <end position="285"/>
    </location>
</feature>
<dbReference type="GO" id="GO:0042391">
    <property type="term" value="P:regulation of membrane potential"/>
    <property type="evidence" value="ECO:0007669"/>
    <property type="project" value="InterPro"/>
</dbReference>
<evidence type="ECO:0000313" key="16">
    <source>
        <dbReference type="Proteomes" id="UP000242525"/>
    </source>
</evidence>
<dbReference type="GO" id="GO:0036376">
    <property type="term" value="P:sodium ion export across plasma membrane"/>
    <property type="evidence" value="ECO:0007669"/>
    <property type="project" value="InterPro"/>
</dbReference>
<evidence type="ECO:0000259" key="14">
    <source>
        <dbReference type="Pfam" id="PF08619"/>
    </source>
</evidence>
<feature type="transmembrane region" description="Helical" evidence="12">
    <location>
        <begin position="362"/>
        <end position="384"/>
    </location>
</feature>
<keyword evidence="3" id="KW-0813">Transport</keyword>
<dbReference type="PANTHER" id="PTHR31382:SF4">
    <property type="entry name" value="NA(+)_H(+) ANTIPORTER"/>
    <property type="match status" value="1"/>
</dbReference>
<dbReference type="InterPro" id="IPR006153">
    <property type="entry name" value="Cation/H_exchanger_TM"/>
</dbReference>
<evidence type="ECO:0000256" key="10">
    <source>
        <dbReference type="ARBA" id="ARBA00023201"/>
    </source>
</evidence>
<dbReference type="AlphaFoldDB" id="A0A0J9X768"/>
<dbReference type="InterPro" id="IPR013928">
    <property type="entry name" value="Cation/H_antiporter_C"/>
</dbReference>
<feature type="compositionally biased region" description="Low complexity" evidence="11">
    <location>
        <begin position="792"/>
        <end position="807"/>
    </location>
</feature>
<dbReference type="Pfam" id="PF00999">
    <property type="entry name" value="Na_H_Exchanger"/>
    <property type="match status" value="1"/>
</dbReference>
<keyword evidence="8" id="KW-0406">Ion transport</keyword>
<feature type="region of interest" description="Disordered" evidence="11">
    <location>
        <begin position="776"/>
        <end position="893"/>
    </location>
</feature>
<keyword evidence="10" id="KW-0739">Sodium transport</keyword>
<dbReference type="EMBL" id="CCBN010000004">
    <property type="protein sequence ID" value="CDO53023.1"/>
    <property type="molecule type" value="Genomic_DNA"/>
</dbReference>
<organism evidence="15 16">
    <name type="scientific">Geotrichum candidum</name>
    <name type="common">Oospora lactis</name>
    <name type="synonym">Dipodascus geotrichum</name>
    <dbReference type="NCBI Taxonomy" id="1173061"/>
    <lineage>
        <taxon>Eukaryota</taxon>
        <taxon>Fungi</taxon>
        <taxon>Dikarya</taxon>
        <taxon>Ascomycota</taxon>
        <taxon>Saccharomycotina</taxon>
        <taxon>Dipodascomycetes</taxon>
        <taxon>Dipodascales</taxon>
        <taxon>Dipodascaceae</taxon>
        <taxon>Geotrichum</taxon>
    </lineage>
</organism>
<evidence type="ECO:0000256" key="5">
    <source>
        <dbReference type="ARBA" id="ARBA00022692"/>
    </source>
</evidence>
<sequence>MAWDQLWINKPHLAYAVIGGFTTVFSLISLFVKEKLYIGEATVATIFGVIVGPHCLDWFSPTTWGNTDNITLELSRIVLVVQIFAVAVELPKKYMLKHWLSVFLLLLPVMTFGWLISSVFIWKLVPTLSWVEALVIAACVTATDPVLASAVVGKGKFARRVPGHLRNLLSAESGSNDGMAFPFAYLALNCIHYSGQSGKIAFHFIVITVLYECVFGTILGAIIGYLGRHLIKFAEKKNLIDRESFLVFYFVLALFCTGVGSIIGVDDLLVAFAAGAAFSWDGWFARKTEESHVSNVIDLLLNMAFFVYFGAIIPWELYDAPQLGILPWKLVIIAILLILFRRIPIMLALKPLIPDIRTWREALFCGHFGPIGVGAIFISILARAELEHDDPTPLAELPKPGTHNYMVIACIWPVVTFMIIASIIVHGSSIAVFTLGKRLNNMTITMTYTTNGNHSQGWLARLPRTNSTRTSFSFHKQDNSNTNVLTTTENNENAGAVYPATSKVAKPAGGMPRRRKNKRKHRRSSDEPHVPQNIPIDLNAGRRAEREKVEEDERAAVAALHAGEPLPVVIKKENGDHIQAVLPSLKLKQVESDDADGIQAYQEGSKMIIEDSDGEVIDTVDTNVKPESPNALTRLPSLTKKSLDNFDSRPPQEHKRGPRSILEPVSGGRRVVAYRLDDDIIIENLEGEVIRRYRVSNKPATSEDESNFVPKPLARSQSFLTASLNRTLSLVGLKKNDSTHASSSKGDTSFVPVLTSSKPSEHIDDDRLQKQLHKLFNDDKSGGSSSAKANPSTADASASSAAVSSGAEKTGSKPATTASQAVGAGKKSSTGLNLRSASPVPHKASITSSSNDEYTDSESESESESEIDEDEETEIEKQRRLDALKHQEDEDNREYLAARARALADAEKAIEKSASKH</sequence>
<evidence type="ECO:0000256" key="7">
    <source>
        <dbReference type="ARBA" id="ARBA00023053"/>
    </source>
</evidence>
<dbReference type="Pfam" id="PF08619">
    <property type="entry name" value="Nha1_C"/>
    <property type="match status" value="1"/>
</dbReference>
<feature type="compositionally biased region" description="Polar residues" evidence="11">
    <location>
        <begin position="827"/>
        <end position="836"/>
    </location>
</feature>
<dbReference type="Proteomes" id="UP000242525">
    <property type="component" value="Unassembled WGS sequence"/>
</dbReference>
<comment type="subcellular location">
    <subcellularLocation>
        <location evidence="1">Membrane</location>
        <topology evidence="1">Multi-pass membrane protein</topology>
    </subcellularLocation>
</comment>
<dbReference type="GO" id="GO:0005886">
    <property type="term" value="C:plasma membrane"/>
    <property type="evidence" value="ECO:0007669"/>
    <property type="project" value="InterPro"/>
</dbReference>
<dbReference type="GO" id="GO:0120029">
    <property type="term" value="P:proton export across plasma membrane"/>
    <property type="evidence" value="ECO:0007669"/>
    <property type="project" value="InterPro"/>
</dbReference>
<feature type="transmembrane region" description="Helical" evidence="12">
    <location>
        <begin position="297"/>
        <end position="317"/>
    </location>
</feature>
<feature type="domain" description="Cation/H+ exchanger transmembrane" evidence="13">
    <location>
        <begin position="26"/>
        <end position="433"/>
    </location>
</feature>
<keyword evidence="9 12" id="KW-0472">Membrane</keyword>
<protein>
    <submittedName>
        <fullName evidence="15">Similar to Saccharomyces cerevisiae YLR138W NHA1 Na+/H+ antiporter involved in sodium and potassium efflux through the plasma membrane</fullName>
    </submittedName>
</protein>
<feature type="domain" description="Alkali metal cation/H+ antiporter Nha1 C-terminal" evidence="14">
    <location>
        <begin position="458"/>
        <end position="891"/>
    </location>
</feature>
<keyword evidence="16" id="KW-1185">Reference proteome</keyword>
<feature type="compositionally biased region" description="Basic residues" evidence="11">
    <location>
        <begin position="512"/>
        <end position="523"/>
    </location>
</feature>
<evidence type="ECO:0000256" key="9">
    <source>
        <dbReference type="ARBA" id="ARBA00023136"/>
    </source>
</evidence>
<evidence type="ECO:0000256" key="2">
    <source>
        <dbReference type="ARBA" id="ARBA00005248"/>
    </source>
</evidence>
<evidence type="ECO:0000313" key="15">
    <source>
        <dbReference type="EMBL" id="CDO53023.1"/>
    </source>
</evidence>
<comment type="similarity">
    <text evidence="2">Belongs to the fungal Na(+)/H(+) exchanger family.</text>
</comment>
<dbReference type="OrthoDB" id="5327978at2759"/>
<feature type="compositionally biased region" description="Basic and acidic residues" evidence="11">
    <location>
        <begin position="875"/>
        <end position="893"/>
    </location>
</feature>
<feature type="region of interest" description="Disordered" evidence="11">
    <location>
        <begin position="736"/>
        <end position="764"/>
    </location>
</feature>
<keyword evidence="7" id="KW-0915">Sodium</keyword>
<feature type="transmembrane region" description="Helical" evidence="12">
    <location>
        <begin position="246"/>
        <end position="263"/>
    </location>
</feature>